<evidence type="ECO:0000313" key="1">
    <source>
        <dbReference type="EMBL" id="KKL75843.1"/>
    </source>
</evidence>
<protein>
    <submittedName>
        <fullName evidence="1">Uncharacterized protein</fullName>
    </submittedName>
</protein>
<organism evidence="1">
    <name type="scientific">marine sediment metagenome</name>
    <dbReference type="NCBI Taxonomy" id="412755"/>
    <lineage>
        <taxon>unclassified sequences</taxon>
        <taxon>metagenomes</taxon>
        <taxon>ecological metagenomes</taxon>
    </lineage>
</organism>
<name>A0A0F9EP28_9ZZZZ</name>
<feature type="non-terminal residue" evidence="1">
    <location>
        <position position="1"/>
    </location>
</feature>
<dbReference type="AlphaFoldDB" id="A0A0F9EP28"/>
<comment type="caution">
    <text evidence="1">The sequence shown here is derived from an EMBL/GenBank/DDBJ whole genome shotgun (WGS) entry which is preliminary data.</text>
</comment>
<sequence length="66" mass="7624">SIVKEEFDPVFIGVSAKSFTEEIEIVPNIYDLRRCENKSVDVLDKFGYTFLLISFSKNIQFIIGIF</sequence>
<proteinExistence type="predicted"/>
<dbReference type="EMBL" id="LAZR01024235">
    <property type="protein sequence ID" value="KKL75843.1"/>
    <property type="molecule type" value="Genomic_DNA"/>
</dbReference>
<accession>A0A0F9EP28</accession>
<reference evidence="1" key="1">
    <citation type="journal article" date="2015" name="Nature">
        <title>Complex archaea that bridge the gap between prokaryotes and eukaryotes.</title>
        <authorList>
            <person name="Spang A."/>
            <person name="Saw J.H."/>
            <person name="Jorgensen S.L."/>
            <person name="Zaremba-Niedzwiedzka K."/>
            <person name="Martijn J."/>
            <person name="Lind A.E."/>
            <person name="van Eijk R."/>
            <person name="Schleper C."/>
            <person name="Guy L."/>
            <person name="Ettema T.J."/>
        </authorList>
    </citation>
    <scope>NUCLEOTIDE SEQUENCE</scope>
</reference>
<gene>
    <name evidence="1" type="ORF">LCGC14_2050880</name>
</gene>